<dbReference type="GO" id="GO:0016829">
    <property type="term" value="F:lyase activity"/>
    <property type="evidence" value="ECO:0007669"/>
    <property type="project" value="InterPro"/>
</dbReference>
<dbReference type="InterPro" id="IPR045336">
    <property type="entry name" value="MmgE_PrpD_N"/>
</dbReference>
<dbReference type="SUPFAM" id="SSF103378">
    <property type="entry name" value="2-methylcitrate dehydratase PrpD"/>
    <property type="match status" value="1"/>
</dbReference>
<evidence type="ECO:0000313" key="4">
    <source>
        <dbReference type="EMBL" id="RDV02242.1"/>
    </source>
</evidence>
<accession>A0A371B408</accession>
<dbReference type="OrthoDB" id="9795089at2"/>
<dbReference type="Gene3D" id="1.10.4100.10">
    <property type="entry name" value="2-methylcitrate dehydratase PrpD"/>
    <property type="match status" value="1"/>
</dbReference>
<dbReference type="InterPro" id="IPR045337">
    <property type="entry name" value="MmgE_PrpD_C"/>
</dbReference>
<dbReference type="AlphaFoldDB" id="A0A371B408"/>
<comment type="caution">
    <text evidence="4">The sequence shown here is derived from an EMBL/GenBank/DDBJ whole genome shotgun (WGS) entry which is preliminary data.</text>
</comment>
<reference evidence="5" key="1">
    <citation type="submission" date="2018-08" db="EMBL/GenBank/DDBJ databases">
        <authorList>
            <person name="Kim S.-J."/>
            <person name="Jung G.-Y."/>
        </authorList>
    </citation>
    <scope>NUCLEOTIDE SEQUENCE [LARGE SCALE GENOMIC DNA]</scope>
    <source>
        <strain evidence="5">GY_H</strain>
    </source>
</reference>
<dbReference type="InterPro" id="IPR042188">
    <property type="entry name" value="MmgE/PrpD_sf_2"/>
</dbReference>
<comment type="similarity">
    <text evidence="1">Belongs to the PrpD family.</text>
</comment>
<dbReference type="Pfam" id="PF19305">
    <property type="entry name" value="MmgE_PrpD_C"/>
    <property type="match status" value="1"/>
</dbReference>
<evidence type="ECO:0000313" key="5">
    <source>
        <dbReference type="Proteomes" id="UP000263993"/>
    </source>
</evidence>
<feature type="domain" description="MmgE/PrpD C-terminal" evidence="3">
    <location>
        <begin position="269"/>
        <end position="417"/>
    </location>
</feature>
<organism evidence="4 5">
    <name type="scientific">Undibacter mobilis</name>
    <dbReference type="NCBI Taxonomy" id="2292256"/>
    <lineage>
        <taxon>Bacteria</taxon>
        <taxon>Pseudomonadati</taxon>
        <taxon>Pseudomonadota</taxon>
        <taxon>Alphaproteobacteria</taxon>
        <taxon>Hyphomicrobiales</taxon>
        <taxon>Nitrobacteraceae</taxon>
        <taxon>Undibacter</taxon>
    </lineage>
</organism>
<feature type="domain" description="MmgE/PrpD N-terminal" evidence="2">
    <location>
        <begin position="9"/>
        <end position="249"/>
    </location>
</feature>
<gene>
    <name evidence="4" type="ORF">DXH78_16760</name>
</gene>
<dbReference type="PANTHER" id="PTHR16943:SF8">
    <property type="entry name" value="2-METHYLCITRATE DEHYDRATASE"/>
    <property type="match status" value="1"/>
</dbReference>
<keyword evidence="5" id="KW-1185">Reference proteome</keyword>
<evidence type="ECO:0000256" key="1">
    <source>
        <dbReference type="ARBA" id="ARBA00006174"/>
    </source>
</evidence>
<proteinExistence type="inferred from homology"/>
<dbReference type="InterPro" id="IPR005656">
    <property type="entry name" value="MmgE_PrpD"/>
</dbReference>
<dbReference type="Gene3D" id="3.30.1330.120">
    <property type="entry name" value="2-methylcitrate dehydratase PrpD"/>
    <property type="match status" value="1"/>
</dbReference>
<dbReference type="Pfam" id="PF03972">
    <property type="entry name" value="MmgE_PrpD_N"/>
    <property type="match status" value="1"/>
</dbReference>
<dbReference type="InterPro" id="IPR036148">
    <property type="entry name" value="MmgE/PrpD_sf"/>
</dbReference>
<dbReference type="RefSeq" id="WP_115518364.1">
    <property type="nucleotide sequence ID" value="NZ_QRGO01000002.1"/>
</dbReference>
<evidence type="ECO:0000259" key="2">
    <source>
        <dbReference type="Pfam" id="PF03972"/>
    </source>
</evidence>
<sequence length="448" mass="47017">MLDRPNVTQQLAQFVADTRREDIPADVMHQAKRSVMNFFAVALAGCRTQPIEVALATLAPFSGGRQATLAGRSERIDALSAAFLNAAGANVYDFCDTHTRTVIHPTAPVVPPLLALAELHPVSGPDLLFGTVIGNEIETRIGLAVSPKHYSMGWHITSTCGVLGAAAAVGKLIGLDAQHIVWALGSAATQSSGLCECLGTASKSASVGNAARNGLLSALLAEKGFDGPPEPLAGVQGLYNAMGVPPDLSFLTEGWGKTWQIMETSYKPYPCGFVINPVLDCVLDWRSNNSGTDVAKVVVRGNPLLADRTDRPVVTSGRLSQVSVQHAVAAALVRGKAGPEEFSDECVADPKVAALRGKVEVVRDPSFATIAAAVDIVTTDGKVHHLSTQAARGSEANPMSDEALELKLRNAAAAWNPTHDIAPLIDAIWSLDTSADVAGLCAMTVPKR</sequence>
<dbReference type="InterPro" id="IPR042183">
    <property type="entry name" value="MmgE/PrpD_sf_1"/>
</dbReference>
<dbReference type="Proteomes" id="UP000263993">
    <property type="component" value="Unassembled WGS sequence"/>
</dbReference>
<evidence type="ECO:0000259" key="3">
    <source>
        <dbReference type="Pfam" id="PF19305"/>
    </source>
</evidence>
<protein>
    <submittedName>
        <fullName evidence="4">MmgE/PrpD family protein</fullName>
    </submittedName>
</protein>
<dbReference type="EMBL" id="QRGO01000002">
    <property type="protein sequence ID" value="RDV02242.1"/>
    <property type="molecule type" value="Genomic_DNA"/>
</dbReference>
<name>A0A371B408_9BRAD</name>
<dbReference type="PANTHER" id="PTHR16943">
    <property type="entry name" value="2-METHYLCITRATE DEHYDRATASE-RELATED"/>
    <property type="match status" value="1"/>
</dbReference>